<protein>
    <submittedName>
        <fullName evidence="2">Uncharacterized protein</fullName>
    </submittedName>
</protein>
<name>A0ABN6H937_9BACT</name>
<sequence>MPETIEAEVIEIDGKPPEPAAAADDSASGGAWGGFGRFRTLKLDRRWWPVWVVLGIVVVGLAIVFGLLFGLLYLGFALVRSVLRLLFGSGGGPDGGSLSRG</sequence>
<dbReference type="Proteomes" id="UP001374893">
    <property type="component" value="Chromosome"/>
</dbReference>
<proteinExistence type="predicted"/>
<evidence type="ECO:0000256" key="1">
    <source>
        <dbReference type="SAM" id="Phobius"/>
    </source>
</evidence>
<reference evidence="2 3" key="1">
    <citation type="submission" date="2021-06" db="EMBL/GenBank/DDBJ databases">
        <title>Complete genome of Haloferula helveola possessing various polysaccharide degrading enzymes.</title>
        <authorList>
            <person name="Takami H."/>
            <person name="Huang C."/>
            <person name="Hamasaki K."/>
        </authorList>
    </citation>
    <scope>NUCLEOTIDE SEQUENCE [LARGE SCALE GENOMIC DNA]</scope>
    <source>
        <strain evidence="2 3">CN-1</strain>
    </source>
</reference>
<evidence type="ECO:0000313" key="2">
    <source>
        <dbReference type="EMBL" id="BCX49412.1"/>
    </source>
</evidence>
<gene>
    <name evidence="2" type="ORF">HAHE_33200</name>
</gene>
<feature type="transmembrane region" description="Helical" evidence="1">
    <location>
        <begin position="48"/>
        <end position="74"/>
    </location>
</feature>
<keyword evidence="1" id="KW-0472">Membrane</keyword>
<keyword evidence="1" id="KW-1133">Transmembrane helix</keyword>
<evidence type="ECO:0000313" key="3">
    <source>
        <dbReference type="Proteomes" id="UP001374893"/>
    </source>
</evidence>
<accession>A0ABN6H937</accession>
<dbReference type="EMBL" id="AP024702">
    <property type="protein sequence ID" value="BCX49412.1"/>
    <property type="molecule type" value="Genomic_DNA"/>
</dbReference>
<keyword evidence="1" id="KW-0812">Transmembrane</keyword>
<organism evidence="2 3">
    <name type="scientific">Haloferula helveola</name>
    <dbReference type="NCBI Taxonomy" id="490095"/>
    <lineage>
        <taxon>Bacteria</taxon>
        <taxon>Pseudomonadati</taxon>
        <taxon>Verrucomicrobiota</taxon>
        <taxon>Verrucomicrobiia</taxon>
        <taxon>Verrucomicrobiales</taxon>
        <taxon>Verrucomicrobiaceae</taxon>
        <taxon>Haloferula</taxon>
    </lineage>
</organism>
<keyword evidence="3" id="KW-1185">Reference proteome</keyword>
<dbReference type="RefSeq" id="WP_338686000.1">
    <property type="nucleotide sequence ID" value="NZ_AP024702.1"/>
</dbReference>